<accession>A0A7V8NSX0</accession>
<protein>
    <submittedName>
        <fullName evidence="1">Uncharacterized protein</fullName>
    </submittedName>
</protein>
<gene>
    <name evidence="1" type="ORF">HRJ53_17585</name>
</gene>
<feature type="non-terminal residue" evidence="1">
    <location>
        <position position="1"/>
    </location>
</feature>
<name>A0A7V8NSX0_9BACT</name>
<dbReference type="EMBL" id="JACDQQ010001682">
    <property type="protein sequence ID" value="MBA0086796.1"/>
    <property type="molecule type" value="Genomic_DNA"/>
</dbReference>
<comment type="caution">
    <text evidence="1">The sequence shown here is derived from an EMBL/GenBank/DDBJ whole genome shotgun (WGS) entry which is preliminary data.</text>
</comment>
<dbReference type="AlphaFoldDB" id="A0A7V8NSX0"/>
<evidence type="ECO:0000313" key="1">
    <source>
        <dbReference type="EMBL" id="MBA0086796.1"/>
    </source>
</evidence>
<reference evidence="1" key="1">
    <citation type="submission" date="2020-06" db="EMBL/GenBank/DDBJ databases">
        <title>Legume-microbial interactions unlock mineral nutrients during tropical forest succession.</title>
        <authorList>
            <person name="Epihov D.Z."/>
        </authorList>
    </citation>
    <scope>NUCLEOTIDE SEQUENCE [LARGE SCALE GENOMIC DNA]</scope>
    <source>
        <strain evidence="1">Pan2503</strain>
    </source>
</reference>
<keyword evidence="2" id="KW-1185">Reference proteome</keyword>
<dbReference type="Proteomes" id="UP000567293">
    <property type="component" value="Unassembled WGS sequence"/>
</dbReference>
<sequence>QNQTNNQVWAGPASGGAGQPTFRSLVAQDFPFTTTALSSANILALLGTPITLVPAPGVGFTIIPILIVIKFFGNTNAYTDAGGAVSFSNGSMSAALASNAIFLVTVTPNRRIQSFPWPGATDTAGNPPSDDNAALTISKATNNFAAGNGTATILTWYYTVPTT</sequence>
<evidence type="ECO:0000313" key="2">
    <source>
        <dbReference type="Proteomes" id="UP000567293"/>
    </source>
</evidence>
<organism evidence="1 2">
    <name type="scientific">Candidatus Acidiferrum panamense</name>
    <dbReference type="NCBI Taxonomy" id="2741543"/>
    <lineage>
        <taxon>Bacteria</taxon>
        <taxon>Pseudomonadati</taxon>
        <taxon>Acidobacteriota</taxon>
        <taxon>Terriglobia</taxon>
        <taxon>Candidatus Acidiferrales</taxon>
        <taxon>Candidatus Acidiferrum</taxon>
    </lineage>
</organism>
<proteinExistence type="predicted"/>